<dbReference type="UniPathway" id="UPA00068">
    <property type="reaction ID" value="UER00113"/>
</dbReference>
<dbReference type="GO" id="GO:0005737">
    <property type="term" value="C:cytoplasm"/>
    <property type="evidence" value="ECO:0007669"/>
    <property type="project" value="TreeGrafter"/>
</dbReference>
<dbReference type="EMBL" id="BJYV01000002">
    <property type="protein sequence ID" value="GEO20308.1"/>
    <property type="molecule type" value="Genomic_DNA"/>
</dbReference>
<dbReference type="InterPro" id="IPR018223">
    <property type="entry name" value="Arginosuc_synth_CS"/>
</dbReference>
<keyword evidence="3" id="KW-0055">Arginine biosynthesis</keyword>
<keyword evidence="4" id="KW-0436">Ligase</keyword>
<keyword evidence="6" id="KW-0547">Nucleotide-binding</keyword>
<dbReference type="GO" id="GO:0004055">
    <property type="term" value="F:argininosuccinate synthase activity"/>
    <property type="evidence" value="ECO:0007669"/>
    <property type="project" value="UniProtKB-EC"/>
</dbReference>
<evidence type="ECO:0000313" key="10">
    <source>
        <dbReference type="EMBL" id="GEO20308.1"/>
    </source>
</evidence>
<dbReference type="InterPro" id="IPR014729">
    <property type="entry name" value="Rossmann-like_a/b/a_fold"/>
</dbReference>
<dbReference type="InterPro" id="IPR023434">
    <property type="entry name" value="Arginosuc_synth_type_1_subfam"/>
</dbReference>
<dbReference type="Gene3D" id="3.40.50.620">
    <property type="entry name" value="HUPs"/>
    <property type="match status" value="1"/>
</dbReference>
<feature type="domain" description="Arginosuccinate synthase-like N-terminal" evidence="8">
    <location>
        <begin position="3"/>
        <end position="164"/>
    </location>
</feature>
<dbReference type="CDD" id="cd01999">
    <property type="entry name" value="ASS"/>
    <property type="match status" value="1"/>
</dbReference>
<dbReference type="Proteomes" id="UP000321301">
    <property type="component" value="Unassembled WGS sequence"/>
</dbReference>
<evidence type="ECO:0000256" key="6">
    <source>
        <dbReference type="ARBA" id="ARBA00022741"/>
    </source>
</evidence>
<name>A0A512C7V7_9BACT</name>
<keyword evidence="11" id="KW-1185">Reference proteome</keyword>
<dbReference type="NCBIfam" id="TIGR00032">
    <property type="entry name" value="argG"/>
    <property type="match status" value="1"/>
</dbReference>
<dbReference type="PANTHER" id="PTHR11587:SF2">
    <property type="entry name" value="ARGININOSUCCINATE SYNTHASE"/>
    <property type="match status" value="1"/>
</dbReference>
<dbReference type="InterPro" id="IPR024074">
    <property type="entry name" value="AS_cat/multimer_dom_body"/>
</dbReference>
<evidence type="ECO:0000256" key="5">
    <source>
        <dbReference type="ARBA" id="ARBA00022605"/>
    </source>
</evidence>
<dbReference type="GO" id="GO:0005524">
    <property type="term" value="F:ATP binding"/>
    <property type="evidence" value="ECO:0007669"/>
    <property type="project" value="UniProtKB-KW"/>
</dbReference>
<dbReference type="EC" id="6.3.4.5" evidence="2"/>
<keyword evidence="7" id="KW-0067">ATP-binding</keyword>
<dbReference type="SUPFAM" id="SSF69864">
    <property type="entry name" value="Argininosuccinate synthetase, C-terminal domain"/>
    <property type="match status" value="1"/>
</dbReference>
<evidence type="ECO:0000259" key="8">
    <source>
        <dbReference type="Pfam" id="PF00764"/>
    </source>
</evidence>
<accession>A0A512C7V7</accession>
<evidence type="ECO:0000313" key="11">
    <source>
        <dbReference type="Proteomes" id="UP000321301"/>
    </source>
</evidence>
<feature type="domain" description="Arginosuccinate synthase C-terminal" evidence="9">
    <location>
        <begin position="173"/>
        <end position="387"/>
    </location>
</feature>
<keyword evidence="5" id="KW-0028">Amino-acid biosynthesis</keyword>
<evidence type="ECO:0000256" key="7">
    <source>
        <dbReference type="ARBA" id="ARBA00022840"/>
    </source>
</evidence>
<dbReference type="SUPFAM" id="SSF52402">
    <property type="entry name" value="Adenine nucleotide alpha hydrolases-like"/>
    <property type="match status" value="1"/>
</dbReference>
<dbReference type="FunFam" id="3.40.50.620:FF:000019">
    <property type="entry name" value="Argininosuccinate synthase"/>
    <property type="match status" value="1"/>
</dbReference>
<evidence type="ECO:0000259" key="9">
    <source>
        <dbReference type="Pfam" id="PF20979"/>
    </source>
</evidence>
<proteinExistence type="predicted"/>
<dbReference type="GO" id="GO:0000053">
    <property type="term" value="P:argininosuccinate metabolic process"/>
    <property type="evidence" value="ECO:0007669"/>
    <property type="project" value="TreeGrafter"/>
</dbReference>
<organism evidence="10 11">
    <name type="scientific">Cyclobacterium qasimii</name>
    <dbReference type="NCBI Taxonomy" id="1350429"/>
    <lineage>
        <taxon>Bacteria</taxon>
        <taxon>Pseudomonadati</taxon>
        <taxon>Bacteroidota</taxon>
        <taxon>Cytophagia</taxon>
        <taxon>Cytophagales</taxon>
        <taxon>Cyclobacteriaceae</taxon>
        <taxon>Cyclobacterium</taxon>
    </lineage>
</organism>
<dbReference type="InterPro" id="IPR048268">
    <property type="entry name" value="Arginosuc_syn_C"/>
</dbReference>
<comment type="pathway">
    <text evidence="1">Amino-acid biosynthesis; L-arginine biosynthesis; L-arginine from L-ornithine and carbamoyl phosphate: step 2/3.</text>
</comment>
<evidence type="ECO:0000256" key="2">
    <source>
        <dbReference type="ARBA" id="ARBA00012286"/>
    </source>
</evidence>
<evidence type="ECO:0000256" key="1">
    <source>
        <dbReference type="ARBA" id="ARBA00004967"/>
    </source>
</evidence>
<dbReference type="Gene3D" id="3.90.1260.10">
    <property type="entry name" value="Argininosuccinate synthetase, chain A, domain 2"/>
    <property type="match status" value="1"/>
</dbReference>
<dbReference type="RefSeq" id="WP_020891060.1">
    <property type="nucleotide sequence ID" value="NZ_BJYV01000002.1"/>
</dbReference>
<comment type="caution">
    <text evidence="10">The sequence shown here is derived from an EMBL/GenBank/DDBJ whole genome shotgun (WGS) entry which is preliminary data.</text>
</comment>
<dbReference type="PANTHER" id="PTHR11587">
    <property type="entry name" value="ARGININOSUCCINATE SYNTHASE"/>
    <property type="match status" value="1"/>
</dbReference>
<sequence>MKKVVLAYSGGLDTTFCAIHLSKEKGYEVHAVLVNTGGFEQEELERIGERAKTLGVASFKVLDVISTYYDEVIKFLIYGNVLKNQTYPLSVSAERILQAKALAEYSKSIGATSIAHGSTGAGNDQVRFDMIFQTILPDIEIITPIRDLKLSREEEITYLKKHGVSMNFEKAAYSINKGIWGTSIGGKETLTSDQALPESAYPTQVSVTDPATIELTFEKGELVGVNGEKFDHPVAAILKVQELASPYGIGRDIHVGDTIIGIKGRVGFEAAGPLVIIKAHQLLEKHTLTKWQSYWKNQMSEFYGNHLHEGHYLDPVMRNMEAFMTDTQTYVSGVVKVQLAPYRFSMIGVNSEHDLMSSKFGSYGEMNKGYTAEDVKGFTKILGNQTAIFHKVNKSLDNENH</sequence>
<dbReference type="PROSITE" id="PS00564">
    <property type="entry name" value="ARGININOSUCCIN_SYN_1"/>
    <property type="match status" value="1"/>
</dbReference>
<dbReference type="Pfam" id="PF20979">
    <property type="entry name" value="Arginosuc_syn_C"/>
    <property type="match status" value="1"/>
</dbReference>
<evidence type="ECO:0000256" key="4">
    <source>
        <dbReference type="ARBA" id="ARBA00022598"/>
    </source>
</evidence>
<dbReference type="GO" id="GO:0006526">
    <property type="term" value="P:L-arginine biosynthetic process"/>
    <property type="evidence" value="ECO:0007669"/>
    <property type="project" value="UniProtKB-UniPathway"/>
</dbReference>
<dbReference type="InterPro" id="IPR048267">
    <property type="entry name" value="Arginosuc_syn_N"/>
</dbReference>
<protein>
    <recommendedName>
        <fullName evidence="2">argininosuccinate synthase</fullName>
        <ecNumber evidence="2">6.3.4.5</ecNumber>
    </recommendedName>
</protein>
<dbReference type="InterPro" id="IPR001518">
    <property type="entry name" value="Arginosuc_synth"/>
</dbReference>
<dbReference type="AlphaFoldDB" id="A0A512C7V7"/>
<dbReference type="Pfam" id="PF00764">
    <property type="entry name" value="Arginosuc_synth"/>
    <property type="match status" value="1"/>
</dbReference>
<dbReference type="GO" id="GO:0000050">
    <property type="term" value="P:urea cycle"/>
    <property type="evidence" value="ECO:0007669"/>
    <property type="project" value="TreeGrafter"/>
</dbReference>
<gene>
    <name evidence="10" type="ORF">CQA01_08420</name>
</gene>
<evidence type="ECO:0000256" key="3">
    <source>
        <dbReference type="ARBA" id="ARBA00022571"/>
    </source>
</evidence>
<reference evidence="10 11" key="1">
    <citation type="submission" date="2019-07" db="EMBL/GenBank/DDBJ databases">
        <title>Whole genome shotgun sequence of Cyclobacterium qasimii NBRC 106168.</title>
        <authorList>
            <person name="Hosoyama A."/>
            <person name="Uohara A."/>
            <person name="Ohji S."/>
            <person name="Ichikawa N."/>
        </authorList>
    </citation>
    <scope>NUCLEOTIDE SEQUENCE [LARGE SCALE GENOMIC DNA]</scope>
    <source>
        <strain evidence="10 11">NBRC 106168</strain>
    </source>
</reference>